<keyword evidence="4 7" id="KW-0812">Transmembrane</keyword>
<dbReference type="Gene3D" id="1.10.3720.10">
    <property type="entry name" value="MetI-like"/>
    <property type="match status" value="1"/>
</dbReference>
<keyword evidence="3" id="KW-1003">Cell membrane</keyword>
<proteinExistence type="inferred from homology"/>
<reference evidence="9 10" key="1">
    <citation type="submission" date="2015-09" db="EMBL/GenBank/DDBJ databases">
        <authorList>
            <consortium name="Pathogen Informatics"/>
        </authorList>
    </citation>
    <scope>NUCLEOTIDE SEQUENCE [LARGE SCALE GENOMIC DNA]</scope>
    <source>
        <strain evidence="9 10">2789STDY5834855</strain>
    </source>
</reference>
<dbReference type="GO" id="GO:0005886">
    <property type="term" value="C:plasma membrane"/>
    <property type="evidence" value="ECO:0007669"/>
    <property type="project" value="UniProtKB-SubCell"/>
</dbReference>
<dbReference type="InterPro" id="IPR035906">
    <property type="entry name" value="MetI-like_sf"/>
</dbReference>
<evidence type="ECO:0000256" key="1">
    <source>
        <dbReference type="ARBA" id="ARBA00004651"/>
    </source>
</evidence>
<name>A0A174G8D4_9CLOT</name>
<dbReference type="Proteomes" id="UP000095558">
    <property type="component" value="Unassembled WGS sequence"/>
</dbReference>
<evidence type="ECO:0000259" key="8">
    <source>
        <dbReference type="PROSITE" id="PS50928"/>
    </source>
</evidence>
<dbReference type="GO" id="GO:0055085">
    <property type="term" value="P:transmembrane transport"/>
    <property type="evidence" value="ECO:0007669"/>
    <property type="project" value="InterPro"/>
</dbReference>
<feature type="transmembrane region" description="Helical" evidence="7">
    <location>
        <begin position="108"/>
        <end position="128"/>
    </location>
</feature>
<evidence type="ECO:0000256" key="5">
    <source>
        <dbReference type="ARBA" id="ARBA00022989"/>
    </source>
</evidence>
<dbReference type="InterPro" id="IPR050809">
    <property type="entry name" value="UgpAE/MalFG_permease"/>
</dbReference>
<keyword evidence="6 7" id="KW-0472">Membrane</keyword>
<comment type="subcellular location">
    <subcellularLocation>
        <location evidence="1 7">Cell membrane</location>
        <topology evidence="1 7">Multi-pass membrane protein</topology>
    </subcellularLocation>
</comment>
<evidence type="ECO:0000256" key="2">
    <source>
        <dbReference type="ARBA" id="ARBA00022448"/>
    </source>
</evidence>
<keyword evidence="2 7" id="KW-0813">Transport</keyword>
<evidence type="ECO:0000256" key="6">
    <source>
        <dbReference type="ARBA" id="ARBA00023136"/>
    </source>
</evidence>
<dbReference type="InterPro" id="IPR000515">
    <property type="entry name" value="MetI-like"/>
</dbReference>
<feature type="transmembrane region" description="Helical" evidence="7">
    <location>
        <begin position="263"/>
        <end position="284"/>
    </location>
</feature>
<evidence type="ECO:0000256" key="4">
    <source>
        <dbReference type="ARBA" id="ARBA00022692"/>
    </source>
</evidence>
<keyword evidence="5 7" id="KW-1133">Transmembrane helix</keyword>
<dbReference type="GeneID" id="83012503"/>
<dbReference type="RefSeq" id="WP_042399925.1">
    <property type="nucleotide sequence ID" value="NZ_CYYT01000022.1"/>
</dbReference>
<feature type="transmembrane region" description="Helical" evidence="7">
    <location>
        <begin position="12"/>
        <end position="33"/>
    </location>
</feature>
<gene>
    <name evidence="9" type="primary">ugpA_1</name>
    <name evidence="9" type="ORF">ERS852470_00175</name>
</gene>
<evidence type="ECO:0000313" key="9">
    <source>
        <dbReference type="EMBL" id="CUN54283.1"/>
    </source>
</evidence>
<dbReference type="PANTHER" id="PTHR43227:SF7">
    <property type="entry name" value="ARABINOOLIGOSACCHARIDES TRANSPORT SYSTEM PERMEASE PROTEIN ARAP"/>
    <property type="match status" value="1"/>
</dbReference>
<feature type="transmembrane region" description="Helical" evidence="7">
    <location>
        <begin position="75"/>
        <end position="96"/>
    </location>
</feature>
<dbReference type="OrthoDB" id="9779462at2"/>
<protein>
    <submittedName>
        <fullName evidence="9">Binding-protein-dependent transport system inner membrane protein</fullName>
    </submittedName>
</protein>
<dbReference type="AlphaFoldDB" id="A0A174G8D4"/>
<evidence type="ECO:0000313" key="10">
    <source>
        <dbReference type="Proteomes" id="UP000095558"/>
    </source>
</evidence>
<accession>A0A174G8D4</accession>
<organism evidence="9 10">
    <name type="scientific">Clostridium disporicum</name>
    <dbReference type="NCBI Taxonomy" id="84024"/>
    <lineage>
        <taxon>Bacteria</taxon>
        <taxon>Bacillati</taxon>
        <taxon>Bacillota</taxon>
        <taxon>Clostridia</taxon>
        <taxon>Eubacteriales</taxon>
        <taxon>Clostridiaceae</taxon>
        <taxon>Clostridium</taxon>
    </lineage>
</organism>
<feature type="transmembrane region" description="Helical" evidence="7">
    <location>
        <begin position="215"/>
        <end position="237"/>
    </location>
</feature>
<evidence type="ECO:0000256" key="7">
    <source>
        <dbReference type="RuleBase" id="RU363032"/>
    </source>
</evidence>
<dbReference type="EMBL" id="CYZV01000001">
    <property type="protein sequence ID" value="CUN54283.1"/>
    <property type="molecule type" value="Genomic_DNA"/>
</dbReference>
<feature type="domain" description="ABC transmembrane type-1" evidence="8">
    <location>
        <begin position="69"/>
        <end position="285"/>
    </location>
</feature>
<dbReference type="Pfam" id="PF00528">
    <property type="entry name" value="BPD_transp_1"/>
    <property type="match status" value="1"/>
</dbReference>
<dbReference type="CDD" id="cd06261">
    <property type="entry name" value="TM_PBP2"/>
    <property type="match status" value="1"/>
</dbReference>
<sequence length="297" mass="33262">MVKRFIYNKKVAPYVFILPFIIIFLVFFISPMARTIIMSFQSVLPGITEWVGFDNYSRLLGDKVFLKAIMNSMKYMLWTLVLLIPIPMLLATVLNSKFAKGREFFKSALYLPALTSVVVAGTIFRLAFSELDGAVMNSIIGFFGMDPIKWLKGAGTGFFALLLLACWRWTGVNMLYFLSGLKNIPDELYESADIDGANAVQKFFYITVPQLKPTIVYVLTISIYAGLAMFTESYMIWGGNSSPKNIGLTIVGYLYRQGIEKNAMGYASAVGIILFIIAMTINMIQLKLNGTFSKEEG</sequence>
<dbReference type="PROSITE" id="PS50928">
    <property type="entry name" value="ABC_TM1"/>
    <property type="match status" value="1"/>
</dbReference>
<dbReference type="SUPFAM" id="SSF161098">
    <property type="entry name" value="MetI-like"/>
    <property type="match status" value="1"/>
</dbReference>
<feature type="transmembrane region" description="Helical" evidence="7">
    <location>
        <begin position="148"/>
        <end position="167"/>
    </location>
</feature>
<comment type="similarity">
    <text evidence="7">Belongs to the binding-protein-dependent transport system permease family.</text>
</comment>
<evidence type="ECO:0000256" key="3">
    <source>
        <dbReference type="ARBA" id="ARBA00022475"/>
    </source>
</evidence>
<dbReference type="PANTHER" id="PTHR43227">
    <property type="entry name" value="BLL4140 PROTEIN"/>
    <property type="match status" value="1"/>
</dbReference>